<comment type="caution">
    <text evidence="1">The sequence shown here is derived from an EMBL/GenBank/DDBJ whole genome shotgun (WGS) entry which is preliminary data.</text>
</comment>
<dbReference type="Proteomes" id="UP000297280">
    <property type="component" value="Unassembled WGS sequence"/>
</dbReference>
<protein>
    <submittedName>
        <fullName evidence="1">Uncharacterized protein</fullName>
    </submittedName>
</protein>
<proteinExistence type="predicted"/>
<reference evidence="1 2" key="1">
    <citation type="submission" date="2017-12" db="EMBL/GenBank/DDBJ databases">
        <title>Comparative genomics of Botrytis spp.</title>
        <authorList>
            <person name="Valero-Jimenez C.A."/>
            <person name="Tapia P."/>
            <person name="Veloso J."/>
            <person name="Silva-Moreno E."/>
            <person name="Staats M."/>
            <person name="Valdes J.H."/>
            <person name="Van Kan J.A.L."/>
        </authorList>
    </citation>
    <scope>NUCLEOTIDE SEQUENCE [LARGE SCALE GENOMIC DNA]</scope>
    <source>
        <strain evidence="1 2">MUCL3349</strain>
    </source>
</reference>
<gene>
    <name evidence="1" type="ORF">BPOR_2208g00010</name>
</gene>
<organism evidence="1 2">
    <name type="scientific">Botrytis porri</name>
    <dbReference type="NCBI Taxonomy" id="87229"/>
    <lineage>
        <taxon>Eukaryota</taxon>
        <taxon>Fungi</taxon>
        <taxon>Dikarya</taxon>
        <taxon>Ascomycota</taxon>
        <taxon>Pezizomycotina</taxon>
        <taxon>Leotiomycetes</taxon>
        <taxon>Helotiales</taxon>
        <taxon>Sclerotiniaceae</taxon>
        <taxon>Botrytis</taxon>
    </lineage>
</organism>
<evidence type="ECO:0000313" key="2">
    <source>
        <dbReference type="Proteomes" id="UP000297280"/>
    </source>
</evidence>
<accession>A0A4Z1JX31</accession>
<dbReference type="EMBL" id="PQXO01002198">
    <property type="protein sequence ID" value="TGO77976.1"/>
    <property type="molecule type" value="Genomic_DNA"/>
</dbReference>
<evidence type="ECO:0000313" key="1">
    <source>
        <dbReference type="EMBL" id="TGO77976.1"/>
    </source>
</evidence>
<keyword evidence="2" id="KW-1185">Reference proteome</keyword>
<name>A0A4Z1JX31_9HELO</name>
<sequence length="78" mass="8617">MLASLGNNCNKTRSVLKVVNKTPETGPVRNRVDPTHGYSVTQHVGQQLMITSAVIAITKEAQQYTSDEPLDIEYAKKM</sequence>
<dbReference type="AlphaFoldDB" id="A0A4Z1JX31"/>